<dbReference type="InterPro" id="IPR023796">
    <property type="entry name" value="Serpin_dom"/>
</dbReference>
<dbReference type="Gene3D" id="3.30.497.10">
    <property type="entry name" value="Antithrombin, subunit I, domain 2"/>
    <property type="match status" value="1"/>
</dbReference>
<evidence type="ECO:0000256" key="2">
    <source>
        <dbReference type="ARBA" id="ARBA00022690"/>
    </source>
</evidence>
<dbReference type="PANTHER" id="PTHR11461:SF165">
    <property type="entry name" value="ALPHA-1-ANTITRYPSIN"/>
    <property type="match status" value="1"/>
</dbReference>
<evidence type="ECO:0000313" key="9">
    <source>
        <dbReference type="Proteomes" id="UP000052967"/>
    </source>
</evidence>
<keyword evidence="5" id="KW-0325">Glycoprotein</keyword>
<feature type="non-terminal residue" evidence="8">
    <location>
        <position position="367"/>
    </location>
</feature>
<keyword evidence="9" id="KW-1185">Reference proteome</keyword>
<keyword evidence="2" id="KW-0646">Protease inhibitor</keyword>
<organism evidence="8 9">
    <name type="scientific">Merops nubicus</name>
    <name type="common">Northern carmine bee-eater</name>
    <dbReference type="NCBI Taxonomy" id="57421"/>
    <lineage>
        <taxon>Eukaryota</taxon>
        <taxon>Metazoa</taxon>
        <taxon>Chordata</taxon>
        <taxon>Craniata</taxon>
        <taxon>Vertebrata</taxon>
        <taxon>Euteleostomi</taxon>
        <taxon>Archelosauria</taxon>
        <taxon>Archosauria</taxon>
        <taxon>Dinosauria</taxon>
        <taxon>Saurischia</taxon>
        <taxon>Theropoda</taxon>
        <taxon>Coelurosauria</taxon>
        <taxon>Aves</taxon>
        <taxon>Neognathae</taxon>
        <taxon>Neoaves</taxon>
        <taxon>Telluraves</taxon>
        <taxon>Coraciimorphae</taxon>
        <taxon>Coraciiformes</taxon>
        <taxon>Meropidae</taxon>
        <taxon>Merops</taxon>
    </lineage>
</organism>
<protein>
    <submittedName>
        <fullName evidence="8">Alpha-1-antiproteinase 2</fullName>
    </submittedName>
</protein>
<dbReference type="Pfam" id="PF00079">
    <property type="entry name" value="Serpin"/>
    <property type="match status" value="1"/>
</dbReference>
<reference evidence="8 9" key="1">
    <citation type="submission" date="2014-04" db="EMBL/GenBank/DDBJ databases">
        <title>Genome evolution of avian class.</title>
        <authorList>
            <person name="Zhang G."/>
            <person name="Li C."/>
        </authorList>
    </citation>
    <scope>NUCLEOTIDE SEQUENCE [LARGE SCALE GENOMIC DNA]</scope>
    <source>
        <strain evidence="8">BGI_N331</strain>
    </source>
</reference>
<dbReference type="PROSITE" id="PS00284">
    <property type="entry name" value="SERPIN"/>
    <property type="match status" value="1"/>
</dbReference>
<evidence type="ECO:0000256" key="5">
    <source>
        <dbReference type="ARBA" id="ARBA00023180"/>
    </source>
</evidence>
<dbReference type="FunFam" id="2.10.310.10:FF:000001">
    <property type="entry name" value="Serpin family A member 1"/>
    <property type="match status" value="1"/>
</dbReference>
<dbReference type="GO" id="GO:0005615">
    <property type="term" value="C:extracellular space"/>
    <property type="evidence" value="ECO:0007669"/>
    <property type="project" value="InterPro"/>
</dbReference>
<dbReference type="InterPro" id="IPR042185">
    <property type="entry name" value="Serpin_sf_2"/>
</dbReference>
<dbReference type="AlphaFoldDB" id="A0A091QJI6"/>
<dbReference type="InterPro" id="IPR036186">
    <property type="entry name" value="Serpin_sf"/>
</dbReference>
<dbReference type="InterPro" id="IPR023795">
    <property type="entry name" value="Serpin_CS"/>
</dbReference>
<evidence type="ECO:0000313" key="8">
    <source>
        <dbReference type="EMBL" id="KFQ27730.1"/>
    </source>
</evidence>
<dbReference type="InterPro" id="IPR000215">
    <property type="entry name" value="Serpin_fam"/>
</dbReference>
<feature type="domain" description="Serpin" evidence="7">
    <location>
        <begin position="12"/>
        <end position="367"/>
    </location>
</feature>
<comment type="similarity">
    <text evidence="1 6">Belongs to the serpin family.</text>
</comment>
<evidence type="ECO:0000259" key="7">
    <source>
        <dbReference type="SMART" id="SM00093"/>
    </source>
</evidence>
<dbReference type="InterPro" id="IPR042178">
    <property type="entry name" value="Serpin_sf_1"/>
</dbReference>
<gene>
    <name evidence="8" type="ORF">N331_08112</name>
</gene>
<evidence type="ECO:0000256" key="4">
    <source>
        <dbReference type="ARBA" id="ARBA00022900"/>
    </source>
</evidence>
<dbReference type="EMBL" id="KK701777">
    <property type="protein sequence ID" value="KFQ27730.1"/>
    <property type="molecule type" value="Genomic_DNA"/>
</dbReference>
<dbReference type="SMART" id="SM00093">
    <property type="entry name" value="SERPIN"/>
    <property type="match status" value="1"/>
</dbReference>
<keyword evidence="3" id="KW-0732">Signal</keyword>
<evidence type="ECO:0000256" key="6">
    <source>
        <dbReference type="RuleBase" id="RU000411"/>
    </source>
</evidence>
<dbReference type="SUPFAM" id="SSF56574">
    <property type="entry name" value="Serpins"/>
    <property type="match status" value="1"/>
</dbReference>
<dbReference type="GO" id="GO:0004867">
    <property type="term" value="F:serine-type endopeptidase inhibitor activity"/>
    <property type="evidence" value="ECO:0007669"/>
    <property type="project" value="UniProtKB-KW"/>
</dbReference>
<dbReference type="PANTHER" id="PTHR11461">
    <property type="entry name" value="SERINE PROTEASE INHIBITOR, SERPIN"/>
    <property type="match status" value="1"/>
</dbReference>
<proteinExistence type="inferred from homology"/>
<dbReference type="FunFam" id="3.30.497.10:FF:000001">
    <property type="entry name" value="Serine protease inhibitor"/>
    <property type="match status" value="1"/>
</dbReference>
<evidence type="ECO:0000256" key="1">
    <source>
        <dbReference type="ARBA" id="ARBA00009500"/>
    </source>
</evidence>
<accession>A0A091QJI6</accession>
<dbReference type="FunFam" id="2.30.39.10:FF:000003">
    <property type="entry name" value="alpha-1-antitrypsin isoform X1"/>
    <property type="match status" value="1"/>
</dbReference>
<dbReference type="Gene3D" id="2.30.39.10">
    <property type="entry name" value="Alpha-1-antitrypsin, domain 1"/>
    <property type="match status" value="1"/>
</dbReference>
<sequence>IKLVPSNADFAFSFYKLVTSEATNQNIFFSPISISASFAMLALGAKSATLVQILEGLAINLRKTQEQEIHEGFCQLLHMLDLQLSLGNALFIEETLKPLQKFLDDVKNFYESEVFSTCFNNSSGAENQINSYIEEKTKGKIVKLVENLDPLTAMVLVNYVFFKAHWEKPFSTSYTKREDFFVDQKTSVKVDMMYRKGYYRNYFDEDLSCWLVQIPYNGNAAALFVLPDEGKMKQVEDALLKRTVSKWEKLLQDRKIHLHIPKFSISGTYDVKELVKQVGIIDLFTEQADLSGITEEPGLMVSKVIHRAMLNVHENGTEAAGTTVKEVTWRSGDFPHPPRVRFNRPFLLVILDKYTRTILFIGKIVNP</sequence>
<keyword evidence="4" id="KW-0722">Serine protease inhibitor</keyword>
<feature type="non-terminal residue" evidence="8">
    <location>
        <position position="1"/>
    </location>
</feature>
<dbReference type="Proteomes" id="UP000052967">
    <property type="component" value="Unassembled WGS sequence"/>
</dbReference>
<name>A0A091QJI6_MERNU</name>
<dbReference type="CDD" id="cd19548">
    <property type="entry name" value="serpinA_A1AT-like"/>
    <property type="match status" value="1"/>
</dbReference>
<evidence type="ECO:0000256" key="3">
    <source>
        <dbReference type="ARBA" id="ARBA00022729"/>
    </source>
</evidence>